<sequence>MRPIKSYFQKLILFGFLYSITLSALAQKPLNPIADNGPKSRIELIRADSLVGDNTVSQTQTFMGNVIFKHRGVLLGCTKAIHNQSSNIIEAYGKVVINQGDTLTIVGDTLLYDGNQRMAQVLGKNVTLRDKKVTLRTTKILYNLNNDIAYYPKFGTINQDSSKLSSNQGYYNTKTKFFNYIGDVEILNPSYTLCTDSLDYDTYSKMAYFKSFTTIKSKDGDLSSYKGTYNINTKVSHFEGRARVSNLDYALEADTLMFDNIAESGLAKGNVYFVSFTDSLTILGKKGIRTGKLGLTKIMGQTLSRYISKTDTLYLSSDTLLIYEKIKDKFLPDSLKSNFKPIKTDSLLLKDKKTKSDSLFTSTASKTPLDSTKKDDLRRNMEKLVADGNVKVFRKDFQSISDSLVYDLKDSTIFFFQTPVIWNNQNQLEADSVVIYMKNNRLSNMELRQNSFVVASDTIKNFNQIKGRKIDAYFDKASAIKDIKVDGNGESLYFALDEKNKIVGLNKVQCSNMNFSFKDKKIKQITFRGNPESMLIPPREIVKPDMALEKFEWKSNKKPTKELVVNGRSFALPGL</sequence>
<evidence type="ECO:0000313" key="5">
    <source>
        <dbReference type="Proteomes" id="UP001595616"/>
    </source>
</evidence>
<dbReference type="InterPro" id="IPR005653">
    <property type="entry name" value="OstA-like_N"/>
</dbReference>
<protein>
    <submittedName>
        <fullName evidence="4">OstA-like protein</fullName>
    </submittedName>
</protein>
<reference evidence="5" key="1">
    <citation type="journal article" date="2019" name="Int. J. Syst. Evol. Microbiol.">
        <title>The Global Catalogue of Microorganisms (GCM) 10K type strain sequencing project: providing services to taxonomists for standard genome sequencing and annotation.</title>
        <authorList>
            <consortium name="The Broad Institute Genomics Platform"/>
            <consortium name="The Broad Institute Genome Sequencing Center for Infectious Disease"/>
            <person name="Wu L."/>
            <person name="Ma J."/>
        </authorList>
    </citation>
    <scope>NUCLEOTIDE SEQUENCE [LARGE SCALE GENOMIC DNA]</scope>
    <source>
        <strain evidence="5">CECT 7956</strain>
    </source>
</reference>
<dbReference type="Gene3D" id="2.60.450.10">
    <property type="entry name" value="Lipopolysaccharide (LPS) transport protein A like domain"/>
    <property type="match status" value="2"/>
</dbReference>
<evidence type="ECO:0000256" key="2">
    <source>
        <dbReference type="SAM" id="SignalP"/>
    </source>
</evidence>
<comment type="caution">
    <text evidence="4">The sequence shown here is derived from an EMBL/GenBank/DDBJ whole genome shotgun (WGS) entry which is preliminary data.</text>
</comment>
<dbReference type="Pfam" id="PF13100">
    <property type="entry name" value="OstA_2"/>
    <property type="match status" value="1"/>
</dbReference>
<dbReference type="PANTHER" id="PTHR36504">
    <property type="entry name" value="LIPOPOLYSACCHARIDE EXPORT SYSTEM PROTEIN LPTA"/>
    <property type="match status" value="1"/>
</dbReference>
<dbReference type="InterPro" id="IPR052037">
    <property type="entry name" value="LPS_export_LptA"/>
</dbReference>
<accession>A0ABV7YSK1</accession>
<evidence type="ECO:0000313" key="4">
    <source>
        <dbReference type="EMBL" id="MFC3809046.1"/>
    </source>
</evidence>
<feature type="domain" description="Organic solvent tolerance-like N-terminal" evidence="3">
    <location>
        <begin position="39"/>
        <end position="196"/>
    </location>
</feature>
<evidence type="ECO:0000259" key="3">
    <source>
        <dbReference type="Pfam" id="PF13100"/>
    </source>
</evidence>
<dbReference type="RefSeq" id="WP_379833523.1">
    <property type="nucleotide sequence ID" value="NZ_JBHRYQ010000001.1"/>
</dbReference>
<dbReference type="PANTHER" id="PTHR36504:SF1">
    <property type="entry name" value="LIPOPOLYSACCHARIDE EXPORT SYSTEM PROTEIN LPTA"/>
    <property type="match status" value="1"/>
</dbReference>
<name>A0ABV7YSK1_9BACT</name>
<evidence type="ECO:0000256" key="1">
    <source>
        <dbReference type="ARBA" id="ARBA00022729"/>
    </source>
</evidence>
<dbReference type="EMBL" id="JBHRYQ010000001">
    <property type="protein sequence ID" value="MFC3809046.1"/>
    <property type="molecule type" value="Genomic_DNA"/>
</dbReference>
<feature type="chain" id="PRO_5046398596" evidence="2">
    <location>
        <begin position="27"/>
        <end position="575"/>
    </location>
</feature>
<feature type="signal peptide" evidence="2">
    <location>
        <begin position="1"/>
        <end position="26"/>
    </location>
</feature>
<keyword evidence="5" id="KW-1185">Reference proteome</keyword>
<gene>
    <name evidence="4" type="ORF">ACFOOI_00150</name>
</gene>
<dbReference type="Proteomes" id="UP001595616">
    <property type="component" value="Unassembled WGS sequence"/>
</dbReference>
<keyword evidence="1 2" id="KW-0732">Signal</keyword>
<organism evidence="4 5">
    <name type="scientific">Lacihabitans lacunae</name>
    <dbReference type="NCBI Taxonomy" id="1028214"/>
    <lineage>
        <taxon>Bacteria</taxon>
        <taxon>Pseudomonadati</taxon>
        <taxon>Bacteroidota</taxon>
        <taxon>Cytophagia</taxon>
        <taxon>Cytophagales</taxon>
        <taxon>Leadbetterellaceae</taxon>
        <taxon>Lacihabitans</taxon>
    </lineage>
</organism>
<proteinExistence type="predicted"/>